<reference evidence="1 2" key="1">
    <citation type="submission" date="2020-08" db="EMBL/GenBank/DDBJ databases">
        <title>A Genomic Blueprint of the Chicken Gut Microbiome.</title>
        <authorList>
            <person name="Gilroy R."/>
            <person name="Ravi A."/>
            <person name="Getino M."/>
            <person name="Pursley I."/>
            <person name="Horton D.L."/>
            <person name="Alikhan N.-F."/>
            <person name="Baker D."/>
            <person name="Gharbi K."/>
            <person name="Hall N."/>
            <person name="Watson M."/>
            <person name="Adriaenssens E.M."/>
            <person name="Foster-Nyarko E."/>
            <person name="Jarju S."/>
            <person name="Secka A."/>
            <person name="Antonio M."/>
            <person name="Oren A."/>
            <person name="Chaudhuri R."/>
            <person name="La Ragione R.M."/>
            <person name="Hildebrand F."/>
            <person name="Pallen M.J."/>
        </authorList>
    </citation>
    <scope>NUCLEOTIDE SEQUENCE [LARGE SCALE GENOMIC DNA]</scope>
    <source>
        <strain evidence="1 2">Sa3CUN1</strain>
    </source>
</reference>
<accession>A0ABR8Q0K1</accession>
<dbReference type="Pfam" id="PF08665">
    <property type="entry name" value="PglZ"/>
    <property type="match status" value="1"/>
</dbReference>
<keyword evidence="2" id="KW-1185">Reference proteome</keyword>
<dbReference type="NCBIfam" id="TIGR02687">
    <property type="entry name" value="BREX-1 system phosphatase PglZ type A"/>
    <property type="match status" value="1"/>
</dbReference>
<dbReference type="InterPro" id="IPR014060">
    <property type="entry name" value="PglZ"/>
</dbReference>
<sequence>MSELNNIVKALKEEFSKPPEYWETRKIIIWYDYDKDFLDIIDKVVIDNVKIHKLSDDNYFYTKYLLEEEDTESNYLIYINKLEEENNNWITDITLYSQSFYADKTSMIMRDLNIEDNLRHVFSKYKGFFSIDKNCSNFGKLVSSVNENKTLELGILASISKVKILDFEEIVKSILCEGINEKENPMYNDIKNYGVEELFWDYCKLYYGYNLKGNCLSKLFNLIVTTALSSFIKEEKLSSLKSYIGSSKPNCIVFIDHWINHKSQSYYYIEYADNYEKDLNISSVIEKLDIEEFKDIDILKIFDREIIKYILSGLEDEREDYEYFISLIGSRRTKNFYDDYKNIYEALLSYLEMARLKREYKNGIIQKKAVELVKEYSEKLYIFDYYYRKFYLNYDIRPESEIMNRLKGLVENIYVNWYLSELLTAWNYELTDEYTNYWGVPGVINQRDFYKEKINKMLDDGNKVFVIISDALRYEIGTEINDRFNQIVVGSSEIQPMITSIPSITKIGMASLLPNKDISITDTGRVFVDGNDSAGLENRKNILTNNFKNSIAIEFNNIPKNKVDFNELLKGYKLVYIYHNIIDATGDKANTEKDTFIAAERAIEEILWLREKITGWLGGVNIFVTSDHGFLYQRSPLEESSKISKEKINIIDRNRRSIITKENIDMDGLFKIRLDYLGKENKGMFAYIPKSDIRFKTQGGGSNYVHGGTTLQEVIVPLIFYKHKRSTYKNYKESKDVTLKLLSTRNRITTPEFGLTFFQVEQVSEEFISATYEVYMVDADDNIISNKEKIIADSKNDRPDERNHIVRMKLKQKNYSKRENYRLVVRNLDKDIIVNEIAFIIDIAIADDFF</sequence>
<dbReference type="InterPro" id="IPR017850">
    <property type="entry name" value="Alkaline_phosphatase_core_sf"/>
</dbReference>
<evidence type="ECO:0000313" key="2">
    <source>
        <dbReference type="Proteomes" id="UP000640335"/>
    </source>
</evidence>
<name>A0ABR8Q0K1_9CLOT</name>
<comment type="caution">
    <text evidence="1">The sequence shown here is derived from an EMBL/GenBank/DDBJ whole genome shotgun (WGS) entry which is preliminary data.</text>
</comment>
<protein>
    <submittedName>
        <fullName evidence="1">BREX-1 system phosphatase PglZ type A</fullName>
    </submittedName>
</protein>
<proteinExistence type="predicted"/>
<dbReference type="Proteomes" id="UP000640335">
    <property type="component" value="Unassembled WGS sequence"/>
</dbReference>
<dbReference type="SUPFAM" id="SSF53649">
    <property type="entry name" value="Alkaline phosphatase-like"/>
    <property type="match status" value="1"/>
</dbReference>
<gene>
    <name evidence="1" type="primary">pglZ</name>
    <name evidence="1" type="ORF">H9660_02175</name>
</gene>
<evidence type="ECO:0000313" key="1">
    <source>
        <dbReference type="EMBL" id="MBD7913945.1"/>
    </source>
</evidence>
<dbReference type="RefSeq" id="WP_191748100.1">
    <property type="nucleotide sequence ID" value="NZ_JACSQZ010000005.1"/>
</dbReference>
<dbReference type="EMBL" id="JACSQZ010000005">
    <property type="protein sequence ID" value="MBD7913945.1"/>
    <property type="molecule type" value="Genomic_DNA"/>
</dbReference>
<organism evidence="1 2">
    <name type="scientific">Clostridium gallinarum</name>
    <dbReference type="NCBI Taxonomy" id="2762246"/>
    <lineage>
        <taxon>Bacteria</taxon>
        <taxon>Bacillati</taxon>
        <taxon>Bacillota</taxon>
        <taxon>Clostridia</taxon>
        <taxon>Eubacteriales</taxon>
        <taxon>Clostridiaceae</taxon>
        <taxon>Clostridium</taxon>
    </lineage>
</organism>